<evidence type="ECO:0000313" key="1">
    <source>
        <dbReference type="EMBL" id="CAG9781775.1"/>
    </source>
</evidence>
<accession>A0A9N9QSR2</accession>
<proteinExistence type="predicted"/>
<keyword evidence="2" id="KW-1185">Reference proteome</keyword>
<dbReference type="PANTHER" id="PTHR35450:SF2">
    <property type="entry name" value="REVERSE TRANSCRIPTASE DOMAIN-CONTAINING PROTEIN"/>
    <property type="match status" value="1"/>
</dbReference>
<sequence>MDPPSVPSPKLIHTGIWVCHSNLGVHMADVKQSVKEAFLGRLTKVLESYLSGVNKVRAINGWVMPVLMYTFGILRWTQTELDALDRKVRTTLTLHRMHHPRSSVMRLYIPRKSGGRGLLSAKTLHNREIHSLRNYFLAKSESSELHRDVKACDVGLTPLSLATEQWREPAVLSTTDREAVWREKELHGRFYKALHERHVDPRASVHWLRFGDLFGETEGFVCAIQDQVIMTRNYRKYILKDGTEDVCRACHQPGESLRHITSGCPVLANTEYLHRHDQAAKILHLELAFKYGLIGEKVPYYKYVPEPVLENDRARLYWDRSVITDRTVPANKPDIVLMDRAESRVFLVDVTVPFDENLVKAESDKKLKYLNLAHEVTDMWRVSSTEIIPVVVSTNGLVPTSLHDHLKRLGLRDGPMIARLQRAILLDNARIVRRFLSLSP</sequence>
<protein>
    <recommendedName>
        <fullName evidence="3">Reverse transcriptase</fullName>
    </recommendedName>
</protein>
<dbReference type="AlphaFoldDB" id="A0A9N9QSR2"/>
<organism evidence="1 2">
    <name type="scientific">Diatraea saccharalis</name>
    <name type="common">sugarcane borer</name>
    <dbReference type="NCBI Taxonomy" id="40085"/>
    <lineage>
        <taxon>Eukaryota</taxon>
        <taxon>Metazoa</taxon>
        <taxon>Ecdysozoa</taxon>
        <taxon>Arthropoda</taxon>
        <taxon>Hexapoda</taxon>
        <taxon>Insecta</taxon>
        <taxon>Pterygota</taxon>
        <taxon>Neoptera</taxon>
        <taxon>Endopterygota</taxon>
        <taxon>Lepidoptera</taxon>
        <taxon>Glossata</taxon>
        <taxon>Ditrysia</taxon>
        <taxon>Pyraloidea</taxon>
        <taxon>Crambidae</taxon>
        <taxon>Crambinae</taxon>
        <taxon>Diatraea</taxon>
    </lineage>
</organism>
<gene>
    <name evidence="1" type="ORF">DIATSA_LOCUS93</name>
</gene>
<evidence type="ECO:0000313" key="2">
    <source>
        <dbReference type="Proteomes" id="UP001153714"/>
    </source>
</evidence>
<dbReference type="OrthoDB" id="2194416at2759"/>
<reference evidence="1" key="1">
    <citation type="submission" date="2021-12" db="EMBL/GenBank/DDBJ databases">
        <authorList>
            <person name="King R."/>
        </authorList>
    </citation>
    <scope>NUCLEOTIDE SEQUENCE</scope>
</reference>
<dbReference type="Proteomes" id="UP001153714">
    <property type="component" value="Chromosome 1"/>
</dbReference>
<reference evidence="1" key="2">
    <citation type="submission" date="2022-10" db="EMBL/GenBank/DDBJ databases">
        <authorList>
            <consortium name="ENA_rothamsted_submissions"/>
            <consortium name="culmorum"/>
            <person name="King R."/>
        </authorList>
    </citation>
    <scope>NUCLEOTIDE SEQUENCE</scope>
</reference>
<evidence type="ECO:0008006" key="3">
    <source>
        <dbReference type="Google" id="ProtNLM"/>
    </source>
</evidence>
<dbReference type="PANTHER" id="PTHR35450">
    <property type="entry name" value="REVERSE TRANSCRIPTASE DOMAIN-CONTAINING PROTEIN"/>
    <property type="match status" value="1"/>
</dbReference>
<dbReference type="EMBL" id="OU893332">
    <property type="protein sequence ID" value="CAG9781775.1"/>
    <property type="molecule type" value="Genomic_DNA"/>
</dbReference>
<name>A0A9N9QSR2_9NEOP</name>